<sequence>MLLVSSCLAGLNCRYNGSHSLDEKVKELVTQNKAVTVCPELLGGFITPRESAEIVGGNGDDVLRGTAKVVEKSGRDVTHLYIDGAYQTLQLAKQYQATHLVLKENSPSCGSHNIYNGHFSNQRIPGQGVTSALLRQEGFIVISENELSDVIEL</sequence>
<dbReference type="OrthoDB" id="9797779at2"/>
<evidence type="ECO:0000313" key="1">
    <source>
        <dbReference type="EMBL" id="QDX92664.1"/>
    </source>
</evidence>
<dbReference type="InterPro" id="IPR007553">
    <property type="entry name" value="2-thiour_desulf"/>
</dbReference>
<dbReference type="EMBL" id="CP033464">
    <property type="protein sequence ID" value="QDX92664.1"/>
    <property type="molecule type" value="Genomic_DNA"/>
</dbReference>
<dbReference type="PANTHER" id="PTHR30087:SF1">
    <property type="entry name" value="HYPOTHETICAL CYTOSOLIC PROTEIN"/>
    <property type="match status" value="1"/>
</dbReference>
<organism evidence="1 2">
    <name type="scientific">Brevibacillus laterosporus</name>
    <name type="common">Bacillus laterosporus</name>
    <dbReference type="NCBI Taxonomy" id="1465"/>
    <lineage>
        <taxon>Bacteria</taxon>
        <taxon>Bacillati</taxon>
        <taxon>Bacillota</taxon>
        <taxon>Bacilli</taxon>
        <taxon>Bacillales</taxon>
        <taxon>Paenibacillaceae</taxon>
        <taxon>Brevibacillus</taxon>
    </lineage>
</organism>
<accession>A0A518V6R4</accession>
<protein>
    <submittedName>
        <fullName evidence="1">DUF523 domain-containing protein</fullName>
    </submittedName>
</protein>
<gene>
    <name evidence="1" type="ORF">EEL30_10290</name>
</gene>
<dbReference type="Pfam" id="PF04463">
    <property type="entry name" value="2-thiour_desulf"/>
    <property type="match status" value="1"/>
</dbReference>
<dbReference type="PANTHER" id="PTHR30087">
    <property type="entry name" value="INNER MEMBRANE PROTEIN"/>
    <property type="match status" value="1"/>
</dbReference>
<name>A0A518V6R4_BRELA</name>
<reference evidence="1 2" key="1">
    <citation type="submission" date="2018-11" db="EMBL/GenBank/DDBJ databases">
        <title>Phylogenetic determinants of toxin gene distribution in genomes of Brevibacillus laterosporus.</title>
        <authorList>
            <person name="Glare T.R."/>
            <person name="Durrant A."/>
            <person name="Berry C."/>
            <person name="Palma L."/>
            <person name="Ormskirk M."/>
            <person name="Cox M.O."/>
        </authorList>
    </citation>
    <scope>NUCLEOTIDE SEQUENCE [LARGE SCALE GENOMIC DNA]</scope>
    <source>
        <strain evidence="1 2">1821L</strain>
    </source>
</reference>
<dbReference type="AlphaFoldDB" id="A0A518V6R4"/>
<keyword evidence="2" id="KW-1185">Reference proteome</keyword>
<dbReference type="Proteomes" id="UP000319432">
    <property type="component" value="Chromosome"/>
</dbReference>
<evidence type="ECO:0000313" key="2">
    <source>
        <dbReference type="Proteomes" id="UP000319432"/>
    </source>
</evidence>
<proteinExistence type="predicted"/>